<dbReference type="RefSeq" id="WP_208268843.1">
    <property type="nucleotide sequence ID" value="NZ_BAAAGM010000074.1"/>
</dbReference>
<keyword evidence="1" id="KW-1133">Transmembrane helix</keyword>
<protein>
    <submittedName>
        <fullName evidence="2">Uncharacterized protein</fullName>
    </submittedName>
</protein>
<keyword evidence="1" id="KW-0472">Membrane</keyword>
<gene>
    <name evidence="2" type="ORF">J4557_23300</name>
</gene>
<feature type="transmembrane region" description="Helical" evidence="1">
    <location>
        <begin position="38"/>
        <end position="56"/>
    </location>
</feature>
<evidence type="ECO:0000313" key="3">
    <source>
        <dbReference type="Proteomes" id="UP000666915"/>
    </source>
</evidence>
<feature type="transmembrane region" description="Helical" evidence="1">
    <location>
        <begin position="12"/>
        <end position="32"/>
    </location>
</feature>
<keyword evidence="1" id="KW-0812">Transmembrane</keyword>
<evidence type="ECO:0000256" key="1">
    <source>
        <dbReference type="SAM" id="Phobius"/>
    </source>
</evidence>
<proteinExistence type="predicted"/>
<dbReference type="EMBL" id="JAGEOK010000014">
    <property type="protein sequence ID" value="MBO2440458.1"/>
    <property type="molecule type" value="Genomic_DNA"/>
</dbReference>
<sequence length="74" mass="8502">MAKQRVSERPLALRVFLYFIGGVLFGLLAHVMKPDVSWIAAALLGLAFAVLYGLIFDTWYRRRIFQQDLEDEKG</sequence>
<name>A0ABS3R2J9_9ACTN</name>
<evidence type="ECO:0000313" key="2">
    <source>
        <dbReference type="EMBL" id="MBO2440458.1"/>
    </source>
</evidence>
<keyword evidence="3" id="KW-1185">Reference proteome</keyword>
<dbReference type="Proteomes" id="UP000666915">
    <property type="component" value="Unassembled WGS sequence"/>
</dbReference>
<organism evidence="2 3">
    <name type="scientific">Actinomadura nitritigenes</name>
    <dbReference type="NCBI Taxonomy" id="134602"/>
    <lineage>
        <taxon>Bacteria</taxon>
        <taxon>Bacillati</taxon>
        <taxon>Actinomycetota</taxon>
        <taxon>Actinomycetes</taxon>
        <taxon>Streptosporangiales</taxon>
        <taxon>Thermomonosporaceae</taxon>
        <taxon>Actinomadura</taxon>
    </lineage>
</organism>
<comment type="caution">
    <text evidence="2">The sequence shown here is derived from an EMBL/GenBank/DDBJ whole genome shotgun (WGS) entry which is preliminary data.</text>
</comment>
<reference evidence="2 3" key="1">
    <citation type="submission" date="2021-03" db="EMBL/GenBank/DDBJ databases">
        <authorList>
            <person name="Kanchanasin P."/>
            <person name="Saeng-In P."/>
            <person name="Phongsopitanun W."/>
            <person name="Yuki M."/>
            <person name="Kudo T."/>
            <person name="Ohkuma M."/>
            <person name="Tanasupawat S."/>
        </authorList>
    </citation>
    <scope>NUCLEOTIDE SEQUENCE [LARGE SCALE GENOMIC DNA]</scope>
    <source>
        <strain evidence="2 3">L46</strain>
    </source>
</reference>
<accession>A0ABS3R2J9</accession>